<reference evidence="1" key="1">
    <citation type="journal article" date="2011" name="Proc. Natl. Acad. Sci. U.S.A.">
        <title>The genome of the fire ant Solenopsis invicta.</title>
        <authorList>
            <person name="Wurm Y."/>
            <person name="Wang J."/>
            <person name="Riba-Grognuz O."/>
            <person name="Corona M."/>
            <person name="Nygaard S."/>
            <person name="Hunt B.G."/>
            <person name="Ingram K.K."/>
            <person name="Falquet L."/>
            <person name="Nipitwattanaphon M."/>
            <person name="Gotzek D."/>
            <person name="Dijkstra M.B."/>
            <person name="Oettler J."/>
            <person name="Comtesse F."/>
            <person name="Shih C.J."/>
            <person name="Wu W.J."/>
            <person name="Yang C.C."/>
            <person name="Thomas J."/>
            <person name="Beaudoing E."/>
            <person name="Pradervand S."/>
            <person name="Flegel V."/>
            <person name="Cook E.D."/>
            <person name="Fabbretti R."/>
            <person name="Stockinger H."/>
            <person name="Long L."/>
            <person name="Farmerie W.G."/>
            <person name="Oakey J."/>
            <person name="Boomsma J.J."/>
            <person name="Pamilo P."/>
            <person name="Yi S.V."/>
            <person name="Heinze J."/>
            <person name="Goodisman M.A."/>
            <person name="Farinelli L."/>
            <person name="Harshman K."/>
            <person name="Hulo N."/>
            <person name="Cerutti L."/>
            <person name="Xenarios I."/>
            <person name="Shoemaker D."/>
            <person name="Keller L."/>
        </authorList>
    </citation>
    <scope>NUCLEOTIDE SEQUENCE [LARGE SCALE GENOMIC DNA]</scope>
</reference>
<evidence type="ECO:0008006" key="2">
    <source>
        <dbReference type="Google" id="ProtNLM"/>
    </source>
</evidence>
<feature type="non-terminal residue" evidence="1">
    <location>
        <position position="1"/>
    </location>
</feature>
<accession>E9IY99</accession>
<dbReference type="GO" id="GO:0003676">
    <property type="term" value="F:nucleic acid binding"/>
    <property type="evidence" value="ECO:0007669"/>
    <property type="project" value="InterPro"/>
</dbReference>
<dbReference type="EMBL" id="GL766933">
    <property type="protein sequence ID" value="EFZ14454.1"/>
    <property type="molecule type" value="Genomic_DNA"/>
</dbReference>
<protein>
    <recommendedName>
        <fullName evidence="2">RNase H type-1 domain-containing protein</fullName>
    </recommendedName>
</protein>
<dbReference type="AlphaFoldDB" id="E9IY99"/>
<evidence type="ECO:0000313" key="1">
    <source>
        <dbReference type="EMBL" id="EFZ14454.1"/>
    </source>
</evidence>
<feature type="non-terminal residue" evidence="1">
    <location>
        <position position="181"/>
    </location>
</feature>
<name>E9IY99_SOLIN</name>
<dbReference type="Gene3D" id="3.30.420.10">
    <property type="entry name" value="Ribonuclease H-like superfamily/Ribonuclease H"/>
    <property type="match status" value="1"/>
</dbReference>
<dbReference type="InterPro" id="IPR036397">
    <property type="entry name" value="RNaseH_sf"/>
</dbReference>
<sequence>NHPVYTDRSKKKKKGIAVGASLVIEERDIAYNISLPKKCTIFTAEAFAIKAAVELMYREGVMRLRIVWQGKRQRRLRIIILKFLWAIVKGSSKGVETWSMTQNSIVRDAQYKGKEYFEYFYNGKKKKPWFAGLNCDRYYITLYNRIRANHYNVNESLARQNIVENARCECGNECESLEHVF</sequence>
<dbReference type="HOGENOM" id="CLU_1492724_0_0_1"/>
<proteinExistence type="predicted"/>
<gene>
    <name evidence="1" type="ORF">SINV_10971</name>
</gene>
<organism>
    <name type="scientific">Solenopsis invicta</name>
    <name type="common">Red imported fire ant</name>
    <name type="synonym">Solenopsis wagneri</name>
    <dbReference type="NCBI Taxonomy" id="13686"/>
    <lineage>
        <taxon>Eukaryota</taxon>
        <taxon>Metazoa</taxon>
        <taxon>Ecdysozoa</taxon>
        <taxon>Arthropoda</taxon>
        <taxon>Hexapoda</taxon>
        <taxon>Insecta</taxon>
        <taxon>Pterygota</taxon>
        <taxon>Neoptera</taxon>
        <taxon>Endopterygota</taxon>
        <taxon>Hymenoptera</taxon>
        <taxon>Apocrita</taxon>
        <taxon>Aculeata</taxon>
        <taxon>Formicoidea</taxon>
        <taxon>Formicidae</taxon>
        <taxon>Myrmicinae</taxon>
        <taxon>Solenopsis</taxon>
    </lineage>
</organism>